<dbReference type="RefSeq" id="WP_097063085.1">
    <property type="nucleotide sequence ID" value="NZ_OBMI01000001.1"/>
</dbReference>
<dbReference type="AlphaFoldDB" id="A0A285QFZ4"/>
<evidence type="ECO:0000259" key="1">
    <source>
        <dbReference type="PROSITE" id="PS51819"/>
    </source>
</evidence>
<dbReference type="EMBL" id="OBMI01000001">
    <property type="protein sequence ID" value="SOB80895.1"/>
    <property type="molecule type" value="Genomic_DNA"/>
</dbReference>
<protein>
    <recommendedName>
        <fullName evidence="1">VOC domain-containing protein</fullName>
    </recommendedName>
</protein>
<dbReference type="Pfam" id="PF00903">
    <property type="entry name" value="Glyoxalase"/>
    <property type="match status" value="2"/>
</dbReference>
<dbReference type="OrthoDB" id="9793039at2"/>
<organism evidence="2 3">
    <name type="scientific">Sphingomonas guangdongensis</name>
    <dbReference type="NCBI Taxonomy" id="1141890"/>
    <lineage>
        <taxon>Bacteria</taxon>
        <taxon>Pseudomonadati</taxon>
        <taxon>Pseudomonadota</taxon>
        <taxon>Alphaproteobacteria</taxon>
        <taxon>Sphingomonadales</taxon>
        <taxon>Sphingomonadaceae</taxon>
        <taxon>Sphingomonas</taxon>
    </lineage>
</organism>
<dbReference type="PANTHER" id="PTHR33993">
    <property type="entry name" value="GLYOXALASE-RELATED"/>
    <property type="match status" value="1"/>
</dbReference>
<dbReference type="PANTHER" id="PTHR33993:SF14">
    <property type="entry name" value="GB|AAF24581.1"/>
    <property type="match status" value="1"/>
</dbReference>
<name>A0A285QFZ4_9SPHN</name>
<dbReference type="InterPro" id="IPR029068">
    <property type="entry name" value="Glyas_Bleomycin-R_OHBP_Dase"/>
</dbReference>
<dbReference type="InterPro" id="IPR037523">
    <property type="entry name" value="VOC_core"/>
</dbReference>
<dbReference type="InterPro" id="IPR052164">
    <property type="entry name" value="Anthracycline_SecMetBiosynth"/>
</dbReference>
<reference evidence="2 3" key="1">
    <citation type="submission" date="2017-07" db="EMBL/GenBank/DDBJ databases">
        <authorList>
            <person name="Sun Z.S."/>
            <person name="Albrecht U."/>
            <person name="Echele G."/>
            <person name="Lee C.C."/>
        </authorList>
    </citation>
    <scope>NUCLEOTIDE SEQUENCE [LARGE SCALE GENOMIC DNA]</scope>
    <source>
        <strain evidence="2 3">CGMCC 1.12672</strain>
    </source>
</reference>
<dbReference type="CDD" id="cd07247">
    <property type="entry name" value="SgaA_N_like"/>
    <property type="match status" value="2"/>
</dbReference>
<feature type="domain" description="VOC" evidence="1">
    <location>
        <begin position="141"/>
        <end position="255"/>
    </location>
</feature>
<evidence type="ECO:0000313" key="2">
    <source>
        <dbReference type="EMBL" id="SOB80895.1"/>
    </source>
</evidence>
<dbReference type="SUPFAM" id="SSF54593">
    <property type="entry name" value="Glyoxalase/Bleomycin resistance protein/Dihydroxybiphenyl dioxygenase"/>
    <property type="match status" value="2"/>
</dbReference>
<proteinExistence type="predicted"/>
<dbReference type="Gene3D" id="3.10.180.10">
    <property type="entry name" value="2,3-Dihydroxybiphenyl 1,2-Dioxygenase, domain 1"/>
    <property type="match status" value="2"/>
</dbReference>
<feature type="domain" description="VOC" evidence="1">
    <location>
        <begin position="7"/>
        <end position="125"/>
    </location>
</feature>
<dbReference type="PROSITE" id="PS51819">
    <property type="entry name" value="VOC"/>
    <property type="match status" value="2"/>
</dbReference>
<gene>
    <name evidence="2" type="ORF">SAMN06297144_1291</name>
</gene>
<accession>A0A285QFZ4</accession>
<sequence>MTNPHGTPIWYELLSADADASSDFYAKVLGWTVHDADAGGMDYRMIDTGGGDFAGGLMQLTSEMQAGGAKPAWLFYIGVDDVDAAVEQVTTLGGAVQMPAITMEGVGRMAMVTDPHGIPFYVMRGASPEASRAFDYKGVGKCSWNELATPDQAAAHAFYGAVFGWTFPDKMPMGPAGDYVFVQAADQTIGAIMPASMGPAPGWQFYFRATDIDAAAEAVRANGGTVHDGPMEVPGGDWALNASDPAGVRFGVVAAARGEG</sequence>
<keyword evidence="3" id="KW-1185">Reference proteome</keyword>
<dbReference type="Proteomes" id="UP000219494">
    <property type="component" value="Unassembled WGS sequence"/>
</dbReference>
<evidence type="ECO:0000313" key="3">
    <source>
        <dbReference type="Proteomes" id="UP000219494"/>
    </source>
</evidence>
<dbReference type="InterPro" id="IPR004360">
    <property type="entry name" value="Glyas_Fos-R_dOase_dom"/>
</dbReference>